<keyword evidence="2" id="KW-1185">Reference proteome</keyword>
<name>A0AC61NFH6_9BACT</name>
<accession>A0AC61NFH6</accession>
<proteinExistence type="predicted"/>
<protein>
    <submittedName>
        <fullName evidence="1">Helix-turn-helix transcriptional regulator</fullName>
    </submittedName>
</protein>
<evidence type="ECO:0000313" key="1">
    <source>
        <dbReference type="EMBL" id="QZE14316.1"/>
    </source>
</evidence>
<organism evidence="1 2">
    <name type="scientific">Halosquirtibacter laminarini</name>
    <dbReference type="NCBI Taxonomy" id="3374600"/>
    <lineage>
        <taxon>Bacteria</taxon>
        <taxon>Pseudomonadati</taxon>
        <taxon>Bacteroidota</taxon>
        <taxon>Bacteroidia</taxon>
        <taxon>Marinilabiliales</taxon>
        <taxon>Prolixibacteraceae</taxon>
        <taxon>Halosquirtibacter</taxon>
    </lineage>
</organism>
<reference evidence="1" key="1">
    <citation type="submission" date="2021-08" db="EMBL/GenBank/DDBJ databases">
        <title>Novel anaerobic bacterium isolated from sea squirt in East Sea, Republic of Korea.</title>
        <authorList>
            <person name="Nguyen T.H."/>
            <person name="Li Z."/>
            <person name="Lee Y.-J."/>
            <person name="Ko J."/>
            <person name="Kim S.-G."/>
        </authorList>
    </citation>
    <scope>NUCLEOTIDE SEQUENCE</scope>
    <source>
        <strain evidence="1">KCTC 25031</strain>
    </source>
</reference>
<dbReference type="EMBL" id="CP081303">
    <property type="protein sequence ID" value="QZE14316.1"/>
    <property type="molecule type" value="Genomic_DNA"/>
</dbReference>
<dbReference type="Proteomes" id="UP000826212">
    <property type="component" value="Chromosome"/>
</dbReference>
<evidence type="ECO:0000313" key="2">
    <source>
        <dbReference type="Proteomes" id="UP000826212"/>
    </source>
</evidence>
<sequence>MKNKRLEERRKKISKEVDLFVKHSFDFVDQIHQVLKEKGLEQKDLAKALGKSESEISKWMTGTHNFTFKTAAKIEAVLGVSILNISVEKGTEKDMIYIINKTQFPMIAEDKFSNYSKKMNTVINMDIQPVEQYLS</sequence>
<gene>
    <name evidence="1" type="ORF">K4L44_17680</name>
</gene>